<protein>
    <submittedName>
        <fullName evidence="1">Uncharacterized protein</fullName>
    </submittedName>
</protein>
<sequence>MQAISMQWPERGGIWHSRLWSIGVGGASLSPLFSAVRLRAKRSFHRALYTIADSLPHALPTPTLSSGSWARGAEVYF</sequence>
<dbReference type="Proteomes" id="UP001157502">
    <property type="component" value="Chromosome 25"/>
</dbReference>
<evidence type="ECO:0000313" key="2">
    <source>
        <dbReference type="Proteomes" id="UP001157502"/>
    </source>
</evidence>
<accession>A0ACC2FME2</accession>
<evidence type="ECO:0000313" key="1">
    <source>
        <dbReference type="EMBL" id="KAJ7992571.1"/>
    </source>
</evidence>
<dbReference type="EMBL" id="CM055752">
    <property type="protein sequence ID" value="KAJ7992571.1"/>
    <property type="molecule type" value="Genomic_DNA"/>
</dbReference>
<reference evidence="1" key="1">
    <citation type="submission" date="2021-05" db="EMBL/GenBank/DDBJ databases">
        <authorList>
            <person name="Pan Q."/>
            <person name="Jouanno E."/>
            <person name="Zahm M."/>
            <person name="Klopp C."/>
            <person name="Cabau C."/>
            <person name="Louis A."/>
            <person name="Berthelot C."/>
            <person name="Parey E."/>
            <person name="Roest Crollius H."/>
            <person name="Montfort J."/>
            <person name="Robinson-Rechavi M."/>
            <person name="Bouchez O."/>
            <person name="Lampietro C."/>
            <person name="Lopez Roques C."/>
            <person name="Donnadieu C."/>
            <person name="Postlethwait J."/>
            <person name="Bobe J."/>
            <person name="Dillon D."/>
            <person name="Chandos A."/>
            <person name="von Hippel F."/>
            <person name="Guiguen Y."/>
        </authorList>
    </citation>
    <scope>NUCLEOTIDE SEQUENCE</scope>
    <source>
        <strain evidence="1">YG-Jan2019</strain>
    </source>
</reference>
<comment type="caution">
    <text evidence="1">The sequence shown here is derived from an EMBL/GenBank/DDBJ whole genome shotgun (WGS) entry which is preliminary data.</text>
</comment>
<gene>
    <name evidence="1" type="ORF">DPEC_G00280070</name>
</gene>
<proteinExistence type="predicted"/>
<organism evidence="1 2">
    <name type="scientific">Dallia pectoralis</name>
    <name type="common">Alaska blackfish</name>
    <dbReference type="NCBI Taxonomy" id="75939"/>
    <lineage>
        <taxon>Eukaryota</taxon>
        <taxon>Metazoa</taxon>
        <taxon>Chordata</taxon>
        <taxon>Craniata</taxon>
        <taxon>Vertebrata</taxon>
        <taxon>Euteleostomi</taxon>
        <taxon>Actinopterygii</taxon>
        <taxon>Neopterygii</taxon>
        <taxon>Teleostei</taxon>
        <taxon>Protacanthopterygii</taxon>
        <taxon>Esociformes</taxon>
        <taxon>Umbridae</taxon>
        <taxon>Dallia</taxon>
    </lineage>
</organism>
<keyword evidence="2" id="KW-1185">Reference proteome</keyword>
<name>A0ACC2FME2_DALPE</name>